<dbReference type="Pfam" id="PF15915">
    <property type="entry name" value="BAT"/>
    <property type="match status" value="1"/>
</dbReference>
<dbReference type="InterPro" id="IPR031803">
    <property type="entry name" value="BAT_GAF/HTH-assoc"/>
</dbReference>
<dbReference type="PANTHER" id="PTHR34236">
    <property type="entry name" value="DIMETHYL SULFOXIDE REDUCTASE TRANSCRIPTIONAL ACTIVATOR"/>
    <property type="match status" value="1"/>
</dbReference>
<keyword evidence="1" id="KW-0805">Transcription regulation</keyword>
<reference evidence="5 6" key="1">
    <citation type="journal article" date="2019" name="Int. J. Syst. Evol. Microbiol.">
        <title>The Global Catalogue of Microorganisms (GCM) 10K type strain sequencing project: providing services to taxonomists for standard genome sequencing and annotation.</title>
        <authorList>
            <consortium name="The Broad Institute Genomics Platform"/>
            <consortium name="The Broad Institute Genome Sequencing Center for Infectious Disease"/>
            <person name="Wu L."/>
            <person name="Ma J."/>
        </authorList>
    </citation>
    <scope>NUCLEOTIDE SEQUENCE [LARGE SCALE GENOMIC DNA]</scope>
    <source>
        <strain evidence="5 6">CGMCC 1.12563</strain>
    </source>
</reference>
<evidence type="ECO:0000313" key="6">
    <source>
        <dbReference type="Proteomes" id="UP001597187"/>
    </source>
</evidence>
<evidence type="ECO:0000259" key="4">
    <source>
        <dbReference type="Pfam" id="PF15915"/>
    </source>
</evidence>
<feature type="domain" description="Bacterioopsin transcriptional activator GAF and HTH associated" evidence="4">
    <location>
        <begin position="19"/>
        <end position="142"/>
    </location>
</feature>
<dbReference type="Pfam" id="PF04967">
    <property type="entry name" value="HTH_10"/>
    <property type="match status" value="1"/>
</dbReference>
<gene>
    <name evidence="5" type="ORF">ACFSBT_17070</name>
</gene>
<evidence type="ECO:0000313" key="5">
    <source>
        <dbReference type="EMBL" id="MFD1514994.1"/>
    </source>
</evidence>
<accession>A0ABD6B1Q2</accession>
<sequence>MGVVVTGTVPVEEFALAHTRSTVPSVEFSGGRIVKSSEDEVVPILWARGADRDEIREALEEDPSTEDTEILADLDSEWLYRMRWTERVRLVVQMILDSQATLLDAEVGAGSGVWSLRVLYPTREQLSSTYEFCDDNDLTFDVRKVYEMNSEPAGQYGVTEGQFAALRAACEGGYFQVPRGTDLDAIGEELDLSHQAVSERIRRGMDRLVTETLLIGNSRDH</sequence>
<feature type="domain" description="HTH bat-type" evidence="3">
    <location>
        <begin position="159"/>
        <end position="209"/>
    </location>
</feature>
<dbReference type="PANTHER" id="PTHR34236:SF1">
    <property type="entry name" value="DIMETHYL SULFOXIDE REDUCTASE TRANSCRIPTIONAL ACTIVATOR"/>
    <property type="match status" value="1"/>
</dbReference>
<keyword evidence="6" id="KW-1185">Reference proteome</keyword>
<dbReference type="EMBL" id="JBHUDC010000008">
    <property type="protein sequence ID" value="MFD1514994.1"/>
    <property type="molecule type" value="Genomic_DNA"/>
</dbReference>
<dbReference type="Proteomes" id="UP001597187">
    <property type="component" value="Unassembled WGS sequence"/>
</dbReference>
<evidence type="ECO:0000256" key="2">
    <source>
        <dbReference type="ARBA" id="ARBA00023163"/>
    </source>
</evidence>
<name>A0ABD6B1Q2_9EURY</name>
<keyword evidence="2" id="KW-0804">Transcription</keyword>
<dbReference type="AlphaFoldDB" id="A0ABD6B1Q2"/>
<evidence type="ECO:0000259" key="3">
    <source>
        <dbReference type="Pfam" id="PF04967"/>
    </source>
</evidence>
<proteinExistence type="predicted"/>
<evidence type="ECO:0000256" key="1">
    <source>
        <dbReference type="ARBA" id="ARBA00023015"/>
    </source>
</evidence>
<dbReference type="InterPro" id="IPR007050">
    <property type="entry name" value="HTH_bacterioopsin"/>
</dbReference>
<protein>
    <submittedName>
        <fullName evidence="5">Helix-turn-helix domain-containing protein</fullName>
    </submittedName>
</protein>
<organism evidence="5 6">
    <name type="scientific">Halomarina rubra</name>
    <dbReference type="NCBI Taxonomy" id="2071873"/>
    <lineage>
        <taxon>Archaea</taxon>
        <taxon>Methanobacteriati</taxon>
        <taxon>Methanobacteriota</taxon>
        <taxon>Stenosarchaea group</taxon>
        <taxon>Halobacteria</taxon>
        <taxon>Halobacteriales</taxon>
        <taxon>Natronomonadaceae</taxon>
        <taxon>Halomarina</taxon>
    </lineage>
</organism>
<dbReference type="RefSeq" id="WP_250874920.1">
    <property type="nucleotide sequence ID" value="NZ_JALXFV010000008.1"/>
</dbReference>
<comment type="caution">
    <text evidence="5">The sequence shown here is derived from an EMBL/GenBank/DDBJ whole genome shotgun (WGS) entry which is preliminary data.</text>
</comment>